<dbReference type="Pfam" id="PF00501">
    <property type="entry name" value="AMP-binding"/>
    <property type="match status" value="1"/>
</dbReference>
<evidence type="ECO:0000256" key="3">
    <source>
        <dbReference type="ARBA" id="ARBA00022741"/>
    </source>
</evidence>
<dbReference type="PANTHER" id="PTHR43605">
    <property type="entry name" value="ACYL-COENZYME A SYNTHETASE"/>
    <property type="match status" value="1"/>
</dbReference>
<gene>
    <name evidence="9" type="ORF">AbraCBS73388_002355</name>
</gene>
<dbReference type="PANTHER" id="PTHR43605:SF10">
    <property type="entry name" value="ACYL-COA SYNTHETASE MEDIUM CHAIN FAMILY MEMBER 3"/>
    <property type="match status" value="1"/>
</dbReference>
<evidence type="ECO:0000313" key="9">
    <source>
        <dbReference type="EMBL" id="GKZ26271.1"/>
    </source>
</evidence>
<reference evidence="9" key="1">
    <citation type="submission" date="2022-07" db="EMBL/GenBank/DDBJ databases">
        <title>Taxonomy of Aspergillus series Nigri: significant species reduction supported by multi-species coalescent approaches.</title>
        <authorList>
            <person name="Bian C."/>
            <person name="Kusuya Y."/>
            <person name="Sklenar F."/>
            <person name="D'hooge E."/>
            <person name="Yaguchi T."/>
            <person name="Takahashi H."/>
            <person name="Hubka V."/>
        </authorList>
    </citation>
    <scope>NUCLEOTIDE SEQUENCE</scope>
    <source>
        <strain evidence="9">CBS 733.88</strain>
    </source>
</reference>
<keyword evidence="4" id="KW-0067">ATP-binding</keyword>
<comment type="catalytic activity">
    <reaction evidence="6">
        <text>a medium-chain fatty acid + ATP + CoA = a medium-chain fatty acyl-CoA + AMP + diphosphate</text>
        <dbReference type="Rhea" id="RHEA:48340"/>
        <dbReference type="ChEBI" id="CHEBI:30616"/>
        <dbReference type="ChEBI" id="CHEBI:33019"/>
        <dbReference type="ChEBI" id="CHEBI:57287"/>
        <dbReference type="ChEBI" id="CHEBI:59558"/>
        <dbReference type="ChEBI" id="CHEBI:90546"/>
        <dbReference type="ChEBI" id="CHEBI:456215"/>
        <dbReference type="EC" id="6.2.1.2"/>
    </reaction>
    <physiologicalReaction direction="left-to-right" evidence="6">
        <dbReference type="Rhea" id="RHEA:48341"/>
    </physiologicalReaction>
</comment>
<dbReference type="Proteomes" id="UP001143548">
    <property type="component" value="Unassembled WGS sequence"/>
</dbReference>
<dbReference type="GO" id="GO:0031956">
    <property type="term" value="F:medium-chain fatty acid-CoA ligase activity"/>
    <property type="evidence" value="ECO:0007669"/>
    <property type="project" value="UniProtKB-EC"/>
</dbReference>
<dbReference type="InterPro" id="IPR000873">
    <property type="entry name" value="AMP-dep_synth/lig_dom"/>
</dbReference>
<evidence type="ECO:0000256" key="5">
    <source>
        <dbReference type="ARBA" id="ARBA00039009"/>
    </source>
</evidence>
<dbReference type="InterPro" id="IPR025110">
    <property type="entry name" value="AMP-bd_C"/>
</dbReference>
<evidence type="ECO:0000259" key="8">
    <source>
        <dbReference type="Pfam" id="PF13193"/>
    </source>
</evidence>
<comment type="caution">
    <text evidence="9">The sequence shown here is derived from an EMBL/GenBank/DDBJ whole genome shotgun (WGS) entry which is preliminary data.</text>
</comment>
<dbReference type="AlphaFoldDB" id="A0A9W6DSW1"/>
<evidence type="ECO:0000259" key="7">
    <source>
        <dbReference type="Pfam" id="PF00501"/>
    </source>
</evidence>
<dbReference type="EMBL" id="BROQ01000140">
    <property type="protein sequence ID" value="GKZ26271.1"/>
    <property type="molecule type" value="Genomic_DNA"/>
</dbReference>
<evidence type="ECO:0000256" key="1">
    <source>
        <dbReference type="ARBA" id="ARBA00006432"/>
    </source>
</evidence>
<dbReference type="Gene3D" id="3.30.300.30">
    <property type="match status" value="1"/>
</dbReference>
<dbReference type="GO" id="GO:0006637">
    <property type="term" value="P:acyl-CoA metabolic process"/>
    <property type="evidence" value="ECO:0007669"/>
    <property type="project" value="TreeGrafter"/>
</dbReference>
<dbReference type="EC" id="6.2.1.2" evidence="5"/>
<dbReference type="GO" id="GO:0005524">
    <property type="term" value="F:ATP binding"/>
    <property type="evidence" value="ECO:0007669"/>
    <property type="project" value="UniProtKB-KW"/>
</dbReference>
<dbReference type="InterPro" id="IPR020845">
    <property type="entry name" value="AMP-binding_CS"/>
</dbReference>
<dbReference type="GO" id="GO:0004321">
    <property type="term" value="F:fatty-acyl-CoA synthase activity"/>
    <property type="evidence" value="ECO:0007669"/>
    <property type="project" value="TreeGrafter"/>
</dbReference>
<feature type="domain" description="AMP-binding enzyme C-terminal" evidence="8">
    <location>
        <begin position="455"/>
        <end position="537"/>
    </location>
</feature>
<accession>A0A9W6DSW1</accession>
<proteinExistence type="inferred from homology"/>
<dbReference type="Gene3D" id="3.40.50.12780">
    <property type="entry name" value="N-terminal domain of ligase-like"/>
    <property type="match status" value="1"/>
</dbReference>
<feature type="domain" description="AMP-dependent synthetase/ligase" evidence="7">
    <location>
        <begin position="26"/>
        <end position="381"/>
    </location>
</feature>
<dbReference type="InterPro" id="IPR042099">
    <property type="entry name" value="ANL_N_sf"/>
</dbReference>
<dbReference type="FunFam" id="3.30.300.30:FF:000005">
    <property type="entry name" value="Acyl-coenzyme A synthetase ACSM5, mitochondrial"/>
    <property type="match status" value="1"/>
</dbReference>
<dbReference type="SUPFAM" id="SSF56801">
    <property type="entry name" value="Acetyl-CoA synthetase-like"/>
    <property type="match status" value="1"/>
</dbReference>
<dbReference type="GO" id="GO:0006633">
    <property type="term" value="P:fatty acid biosynthetic process"/>
    <property type="evidence" value="ECO:0007669"/>
    <property type="project" value="TreeGrafter"/>
</dbReference>
<dbReference type="PROSITE" id="PS00455">
    <property type="entry name" value="AMP_BINDING"/>
    <property type="match status" value="1"/>
</dbReference>
<sequence length="557" mass="60930">MTRLQSGGKPALFNFAREVIDRWRQLRADSAALVLVTQGKRRDVSYHELSERSIHVAAALYALGVRQGDTIVISAARCQEWYEILCATIRSCILICPVAGALSASDLEYRLRKVGAKVFIGDLPQMHKVLSVQSRLPTLQQLIQVGAGEKVPGALGYPALVAMGEANGADITVDSEASSPCVLYFTSGSTGQPKLVQHSQVSLAFSSRIAGEHWCQLRPDSLFWSLSEVGWVKGSWAVFAAWNHGAALLVDETPGLAFDPIHTLQILHEYPVTSFCATPTAYRQLVTSASREFAATHPPQTLQTCISAGEAIEGSVIEAWQEVTGGASILNGYGLTETVFLCTESVHDQRPGSMGRPLPGVPLEILGDNAEPVSIGEEGALGVCLSACSDSLYDVFNGYVDDQGVVTRPLVRNTAGMEYYLTGDRAYQDADGYFWFKARQDDIINCSGYRIGPSEVEAVLQMHPGVLESAVIGIPDEERGSVIKAYVVLNQEYEQQPLRKLKVELRQHCLNHSAPYKCPRVIEFLSRTDLPRTITGKVQRHELRAREQRKVTVNSIA</sequence>
<keyword evidence="2" id="KW-0436">Ligase</keyword>
<evidence type="ECO:0000256" key="6">
    <source>
        <dbReference type="ARBA" id="ARBA00048477"/>
    </source>
</evidence>
<comment type="similarity">
    <text evidence="1">Belongs to the ATP-dependent AMP-binding enzyme family.</text>
</comment>
<evidence type="ECO:0000256" key="2">
    <source>
        <dbReference type="ARBA" id="ARBA00022598"/>
    </source>
</evidence>
<name>A0A9W6DSW1_9EURO</name>
<protein>
    <recommendedName>
        <fullName evidence="5">medium-chain acyl-CoA ligase</fullName>
        <ecNumber evidence="5">6.2.1.2</ecNumber>
    </recommendedName>
</protein>
<dbReference type="InterPro" id="IPR051087">
    <property type="entry name" value="Mitochondrial_ACSM"/>
</dbReference>
<dbReference type="InterPro" id="IPR045851">
    <property type="entry name" value="AMP-bd_C_sf"/>
</dbReference>
<dbReference type="Pfam" id="PF13193">
    <property type="entry name" value="AMP-binding_C"/>
    <property type="match status" value="1"/>
</dbReference>
<organism evidence="9 10">
    <name type="scientific">Aspergillus brasiliensis</name>
    <dbReference type="NCBI Taxonomy" id="319629"/>
    <lineage>
        <taxon>Eukaryota</taxon>
        <taxon>Fungi</taxon>
        <taxon>Dikarya</taxon>
        <taxon>Ascomycota</taxon>
        <taxon>Pezizomycotina</taxon>
        <taxon>Eurotiomycetes</taxon>
        <taxon>Eurotiomycetidae</taxon>
        <taxon>Eurotiales</taxon>
        <taxon>Aspergillaceae</taxon>
        <taxon>Aspergillus</taxon>
        <taxon>Aspergillus subgen. Circumdati</taxon>
    </lineage>
</organism>
<evidence type="ECO:0000313" key="10">
    <source>
        <dbReference type="Proteomes" id="UP001143548"/>
    </source>
</evidence>
<evidence type="ECO:0000256" key="4">
    <source>
        <dbReference type="ARBA" id="ARBA00022840"/>
    </source>
</evidence>
<keyword evidence="3" id="KW-0547">Nucleotide-binding</keyword>